<dbReference type="EMBL" id="JARIHO010000006">
    <property type="protein sequence ID" value="KAJ7359828.1"/>
    <property type="molecule type" value="Genomic_DNA"/>
</dbReference>
<dbReference type="InterPro" id="IPR036908">
    <property type="entry name" value="RlpA-like_sf"/>
</dbReference>
<protein>
    <recommendedName>
        <fullName evidence="3">RlpA-like protein double-psi beta-barrel domain-containing protein</fullName>
    </recommendedName>
</protein>
<organism evidence="1 2">
    <name type="scientific">Mycena albidolilacea</name>
    <dbReference type="NCBI Taxonomy" id="1033008"/>
    <lineage>
        <taxon>Eukaryota</taxon>
        <taxon>Fungi</taxon>
        <taxon>Dikarya</taxon>
        <taxon>Basidiomycota</taxon>
        <taxon>Agaricomycotina</taxon>
        <taxon>Agaricomycetes</taxon>
        <taxon>Agaricomycetidae</taxon>
        <taxon>Agaricales</taxon>
        <taxon>Marasmiineae</taxon>
        <taxon>Mycenaceae</taxon>
        <taxon>Mycena</taxon>
    </lineage>
</organism>
<dbReference type="Proteomes" id="UP001218218">
    <property type="component" value="Unassembled WGS sequence"/>
</dbReference>
<gene>
    <name evidence="1" type="ORF">DFH08DRAFT_685842</name>
</gene>
<evidence type="ECO:0000313" key="1">
    <source>
        <dbReference type="EMBL" id="KAJ7359828.1"/>
    </source>
</evidence>
<evidence type="ECO:0000313" key="2">
    <source>
        <dbReference type="Proteomes" id="UP001218218"/>
    </source>
</evidence>
<sequence>MVRLFYSPPTNSYSLATWYTPKGNYGAYGAPRQNSDLLVALSSAHYHSGATHPAVKNGNHIDVTVGDLCPGCRTGDIDLSDALLGTGRIPVQWHFK</sequence>
<comment type="caution">
    <text evidence="1">The sequence shown here is derived from an EMBL/GenBank/DDBJ whole genome shotgun (WGS) entry which is preliminary data.</text>
</comment>
<accession>A0AAD7AIW5</accession>
<dbReference type="Gene3D" id="2.40.40.10">
    <property type="entry name" value="RlpA-like domain"/>
    <property type="match status" value="1"/>
</dbReference>
<evidence type="ECO:0008006" key="3">
    <source>
        <dbReference type="Google" id="ProtNLM"/>
    </source>
</evidence>
<proteinExistence type="predicted"/>
<dbReference type="CDD" id="cd22191">
    <property type="entry name" value="DPBB_RlpA_EXP_N-like"/>
    <property type="match status" value="1"/>
</dbReference>
<keyword evidence="2" id="KW-1185">Reference proteome</keyword>
<reference evidence="1" key="1">
    <citation type="submission" date="2023-03" db="EMBL/GenBank/DDBJ databases">
        <title>Massive genome expansion in bonnet fungi (Mycena s.s.) driven by repeated elements and novel gene families across ecological guilds.</title>
        <authorList>
            <consortium name="Lawrence Berkeley National Laboratory"/>
            <person name="Harder C.B."/>
            <person name="Miyauchi S."/>
            <person name="Viragh M."/>
            <person name="Kuo A."/>
            <person name="Thoen E."/>
            <person name="Andreopoulos B."/>
            <person name="Lu D."/>
            <person name="Skrede I."/>
            <person name="Drula E."/>
            <person name="Henrissat B."/>
            <person name="Morin E."/>
            <person name="Kohler A."/>
            <person name="Barry K."/>
            <person name="LaButti K."/>
            <person name="Morin E."/>
            <person name="Salamov A."/>
            <person name="Lipzen A."/>
            <person name="Mereny Z."/>
            <person name="Hegedus B."/>
            <person name="Baldrian P."/>
            <person name="Stursova M."/>
            <person name="Weitz H."/>
            <person name="Taylor A."/>
            <person name="Grigoriev I.V."/>
            <person name="Nagy L.G."/>
            <person name="Martin F."/>
            <person name="Kauserud H."/>
        </authorList>
    </citation>
    <scope>NUCLEOTIDE SEQUENCE</scope>
    <source>
        <strain evidence="1">CBHHK002</strain>
    </source>
</reference>
<dbReference type="AlphaFoldDB" id="A0AAD7AIW5"/>
<dbReference type="SUPFAM" id="SSF50685">
    <property type="entry name" value="Barwin-like endoglucanases"/>
    <property type="match status" value="1"/>
</dbReference>
<name>A0AAD7AIW5_9AGAR</name>